<accession>A0ABV6QDX5</accession>
<sequence>MSVTSEGGEATVLGTLQNKSLRTRYSARTDTIAIIIQQFDAPSLRLYYGANAPTLPNGLIGVPTDPIPTVCAWTGIYIDGENIFALYAPKAEIYRNDDFAAADTESLAGLPIGVKPLVHGTNTWTYAITPLGTIDMVEATIATAGSPGTYSPPGAIPPADLAELRAEVTAAPVTAWTTGQRVVLGDQSDAHWDGDSWESGQAG</sequence>
<comment type="caution">
    <text evidence="1">The sequence shown here is derived from an EMBL/GenBank/DDBJ whole genome shotgun (WGS) entry which is preliminary data.</text>
</comment>
<dbReference type="Pfam" id="PF25681">
    <property type="entry name" value="Phage_TTP_17"/>
    <property type="match status" value="1"/>
</dbReference>
<dbReference type="EMBL" id="JBHLTC010000001">
    <property type="protein sequence ID" value="MFC0622816.1"/>
    <property type="molecule type" value="Genomic_DNA"/>
</dbReference>
<dbReference type="InterPro" id="IPR058154">
    <property type="entry name" value="Bxb1_TTP-like"/>
</dbReference>
<evidence type="ECO:0000313" key="2">
    <source>
        <dbReference type="Proteomes" id="UP001589890"/>
    </source>
</evidence>
<evidence type="ECO:0000313" key="1">
    <source>
        <dbReference type="EMBL" id="MFC0622816.1"/>
    </source>
</evidence>
<dbReference type="RefSeq" id="WP_380043493.1">
    <property type="nucleotide sequence ID" value="NZ_JBHLTC010000001.1"/>
</dbReference>
<proteinExistence type="predicted"/>
<name>A0ABV6QDX5_9ACTN</name>
<organism evidence="1 2">
    <name type="scientific">Kribbella deserti</name>
    <dbReference type="NCBI Taxonomy" id="1926257"/>
    <lineage>
        <taxon>Bacteria</taxon>
        <taxon>Bacillati</taxon>
        <taxon>Actinomycetota</taxon>
        <taxon>Actinomycetes</taxon>
        <taxon>Propionibacteriales</taxon>
        <taxon>Kribbellaceae</taxon>
        <taxon>Kribbella</taxon>
    </lineage>
</organism>
<gene>
    <name evidence="1" type="ORF">ACFFGN_02015</name>
</gene>
<reference evidence="1 2" key="1">
    <citation type="submission" date="2024-09" db="EMBL/GenBank/DDBJ databases">
        <authorList>
            <person name="Sun Q."/>
            <person name="Mori K."/>
        </authorList>
    </citation>
    <scope>NUCLEOTIDE SEQUENCE [LARGE SCALE GENOMIC DNA]</scope>
    <source>
        <strain evidence="1 2">CGMCC 1.15906</strain>
    </source>
</reference>
<keyword evidence="2" id="KW-1185">Reference proteome</keyword>
<protein>
    <submittedName>
        <fullName evidence="1">Uncharacterized protein</fullName>
    </submittedName>
</protein>
<dbReference type="Proteomes" id="UP001589890">
    <property type="component" value="Unassembled WGS sequence"/>
</dbReference>